<evidence type="ECO:0000256" key="1">
    <source>
        <dbReference type="ARBA" id="ARBA00004496"/>
    </source>
</evidence>
<proteinExistence type="inferred from homology"/>
<evidence type="ECO:0000259" key="15">
    <source>
        <dbReference type="SMART" id="SM00481"/>
    </source>
</evidence>
<comment type="similarity">
    <text evidence="2 13">Belongs to the DNA polymerase type-C family. DnaE2 subfamily.</text>
</comment>
<feature type="compositionally biased region" description="Basic and acidic residues" evidence="14">
    <location>
        <begin position="1120"/>
        <end position="1135"/>
    </location>
</feature>
<sequence>MMPLHLGPNIPGGELAAGQEGGSAPPFSDPPAYAELCVTSNFTFLTGASHPEELVTRAAELGLTAIAITDRNSVAGVVRAYSALKELARLHTEAEGHGPTIRSQQVTDHSSRQTVPHFTGTTEAPHLPAAPLPKLIAGARLVLTDSAVEWLALPTDLAAWSRLTRLLSLGKRRAPKGECHLTRADLLEWGQGMILIALPPDPLAHASPPDLPHIARAFPGQCFLGAAPRYDGRDQPRLDRLARLSQIANMPMVALGDVLMHRAARRPLADVLTCLRLGCTIDSIGTHRLPNGERRLKSGSEMARMFARYPAAIRRTLEIADRCAFRLSDLRYQYPDESAEEPAQQRLERLAREGLHWRYPEGPPPRIVHRVEKELALIREVDYAPYFLTVHDIVQFARARGILCQGRGSAANSVVCYLLGITEVPPESITLIFERFISKERGEPPDIDVDFEHERREEVIQWIYERYGRHRAGLTAVVIHFRARAAIREVGKVMGLSQDVVARLSGQIWGWSSSAPNEERIRDAGLNPEDRRVQLAIRLIAEIIGFPRHLSQHVGGFVITQGRLDELCPIENAAMEDRTVIEWDKDDIDALGLLKVDILALGMLTAIRKGFGLLADHRGLRLTLANIPPEDSRVYDMLCRADAIGVFQVESRAQLNFLPRMRPRKFYDLVCEVAIVRPGPIQGGMVHPFINRRMGREPVEDLGPAMMEVLGRTYGVPLFQEQAMQIAVVAAGFTPAEADRLRRSLATFKRMGTIGSFRDRFISGMLARGYDADFAARCFAQIEGFGSYGFPESHAASFARLVYVSAWLKCHHPAAFTCALLNAQPMGFYAPAQLIRDARDHGVEVRPVSVNHSAWDCTLEPRADGVLALRLGFRQIKGLREEDAAWIVAARGNGYADVESLWRRAGVPAATLERLAEGDAFAALSLNRREALWAAKALRAPAPLPLFGSDGEGAQEPQVALPQMTLGQEVIEDYLALRLSLRAHPMEVLRPRLPESTPHQRLATLQGRVTVTGLVITRQRPGTASGVIFLTLEDETGTANIIVWRKVYETFRKAVVTGRLLRVTARIQRDGPTTHLIAERIEDVSALLGTLGHALPKFSDGRADETLRPSNGALRSTARHPREQAKKLFPSRDFH</sequence>
<evidence type="ECO:0000313" key="16">
    <source>
        <dbReference type="EMBL" id="MEH7830531.1"/>
    </source>
</evidence>
<keyword evidence="7 13" id="KW-0548">Nucleotidyltransferase</keyword>
<evidence type="ECO:0000256" key="12">
    <source>
        <dbReference type="ARBA" id="ARBA00049244"/>
    </source>
</evidence>
<dbReference type="EMBL" id="JBALHR010000033">
    <property type="protein sequence ID" value="MEH7830531.1"/>
    <property type="molecule type" value="Genomic_DNA"/>
</dbReference>
<evidence type="ECO:0000256" key="9">
    <source>
        <dbReference type="ARBA" id="ARBA00022763"/>
    </source>
</evidence>
<evidence type="ECO:0000256" key="6">
    <source>
        <dbReference type="ARBA" id="ARBA00022679"/>
    </source>
</evidence>
<dbReference type="InterPro" id="IPR029460">
    <property type="entry name" value="DNAPol_HHH"/>
</dbReference>
<dbReference type="CDD" id="cd07434">
    <property type="entry name" value="PHP_PolIIIA_DnaE2"/>
    <property type="match status" value="1"/>
</dbReference>
<evidence type="ECO:0000256" key="10">
    <source>
        <dbReference type="ARBA" id="ARBA00022932"/>
    </source>
</evidence>
<keyword evidence="17" id="KW-1185">Reference proteome</keyword>
<dbReference type="SMART" id="SM00481">
    <property type="entry name" value="POLIIIAc"/>
    <property type="match status" value="1"/>
</dbReference>
<dbReference type="GO" id="GO:0003887">
    <property type="term" value="F:DNA-directed DNA polymerase activity"/>
    <property type="evidence" value="ECO:0007669"/>
    <property type="project" value="UniProtKB-EC"/>
</dbReference>
<evidence type="ECO:0000256" key="2">
    <source>
        <dbReference type="ARBA" id="ARBA00007391"/>
    </source>
</evidence>
<dbReference type="PANTHER" id="PTHR32294">
    <property type="entry name" value="DNA POLYMERASE III SUBUNIT ALPHA"/>
    <property type="match status" value="1"/>
</dbReference>
<dbReference type="CDD" id="cd04485">
    <property type="entry name" value="DnaE_OBF"/>
    <property type="match status" value="1"/>
</dbReference>
<dbReference type="SUPFAM" id="SSF89550">
    <property type="entry name" value="PHP domain-like"/>
    <property type="match status" value="1"/>
</dbReference>
<dbReference type="InterPro" id="IPR003141">
    <property type="entry name" value="Pol/His_phosphatase_N"/>
</dbReference>
<dbReference type="Pfam" id="PF02811">
    <property type="entry name" value="PHP"/>
    <property type="match status" value="1"/>
</dbReference>
<feature type="region of interest" description="Disordered" evidence="14">
    <location>
        <begin position="1"/>
        <end position="28"/>
    </location>
</feature>
<comment type="subcellular location">
    <subcellularLocation>
        <location evidence="1 13">Cytoplasm</location>
    </subcellularLocation>
</comment>
<keyword evidence="11 13" id="KW-0234">DNA repair</keyword>
<feature type="region of interest" description="Disordered" evidence="14">
    <location>
        <begin position="1102"/>
        <end position="1135"/>
    </location>
</feature>
<evidence type="ECO:0000313" key="17">
    <source>
        <dbReference type="Proteomes" id="UP001431963"/>
    </source>
</evidence>
<comment type="function">
    <text evidence="13">DNA polymerase involved in damage-induced mutagenesis and translesion synthesis (TLS). It is not the major replicative DNA polymerase.</text>
</comment>
<evidence type="ECO:0000256" key="14">
    <source>
        <dbReference type="SAM" id="MobiDB-lite"/>
    </source>
</evidence>
<evidence type="ECO:0000256" key="8">
    <source>
        <dbReference type="ARBA" id="ARBA00022705"/>
    </source>
</evidence>
<evidence type="ECO:0000256" key="4">
    <source>
        <dbReference type="ARBA" id="ARBA00017273"/>
    </source>
</evidence>
<dbReference type="NCBIfam" id="NF004225">
    <property type="entry name" value="PRK05672.1"/>
    <property type="match status" value="1"/>
</dbReference>
<comment type="catalytic activity">
    <reaction evidence="12 13">
        <text>DNA(n) + a 2'-deoxyribonucleoside 5'-triphosphate = DNA(n+1) + diphosphate</text>
        <dbReference type="Rhea" id="RHEA:22508"/>
        <dbReference type="Rhea" id="RHEA-COMP:17339"/>
        <dbReference type="Rhea" id="RHEA-COMP:17340"/>
        <dbReference type="ChEBI" id="CHEBI:33019"/>
        <dbReference type="ChEBI" id="CHEBI:61560"/>
        <dbReference type="ChEBI" id="CHEBI:173112"/>
        <dbReference type="EC" id="2.7.7.7"/>
    </reaction>
</comment>
<evidence type="ECO:0000256" key="13">
    <source>
        <dbReference type="HAMAP-Rule" id="MF_01902"/>
    </source>
</evidence>
<dbReference type="HAMAP" id="MF_01902">
    <property type="entry name" value="DNApol_error_prone"/>
    <property type="match status" value="1"/>
</dbReference>
<reference evidence="16" key="1">
    <citation type="submission" date="2024-02" db="EMBL/GenBank/DDBJ databases">
        <title>Genome sequences of strain Gemmobacter sp. JM10B15.</title>
        <authorList>
            <person name="Zhang M."/>
        </authorList>
    </citation>
    <scope>NUCLEOTIDE SEQUENCE</scope>
    <source>
        <strain evidence="16">JM10B15</strain>
    </source>
</reference>
<protein>
    <recommendedName>
        <fullName evidence="4 13">Error-prone DNA polymerase</fullName>
        <ecNumber evidence="3 13">2.7.7.7</ecNumber>
    </recommendedName>
</protein>
<dbReference type="InterPro" id="IPR004805">
    <property type="entry name" value="DnaE2/DnaE/PolC"/>
</dbReference>
<dbReference type="Pfam" id="PF01336">
    <property type="entry name" value="tRNA_anti-codon"/>
    <property type="match status" value="1"/>
</dbReference>
<dbReference type="InterPro" id="IPR004365">
    <property type="entry name" value="NA-bd_OB_tRNA"/>
</dbReference>
<dbReference type="NCBIfam" id="TIGR00594">
    <property type="entry name" value="polc"/>
    <property type="match status" value="1"/>
</dbReference>
<keyword evidence="5 13" id="KW-0963">Cytoplasm</keyword>
<evidence type="ECO:0000256" key="7">
    <source>
        <dbReference type="ARBA" id="ARBA00022695"/>
    </source>
</evidence>
<keyword evidence="8 13" id="KW-0235">DNA replication</keyword>
<dbReference type="Pfam" id="PF17657">
    <property type="entry name" value="DNA_pol3_finger"/>
    <property type="match status" value="1"/>
</dbReference>
<dbReference type="RefSeq" id="WP_335425570.1">
    <property type="nucleotide sequence ID" value="NZ_JBALHR010000033.1"/>
</dbReference>
<dbReference type="InterPro" id="IPR004013">
    <property type="entry name" value="PHP_dom"/>
</dbReference>
<dbReference type="Pfam" id="PF07733">
    <property type="entry name" value="DNA_pol3_alpha"/>
    <property type="match status" value="1"/>
</dbReference>
<evidence type="ECO:0000256" key="5">
    <source>
        <dbReference type="ARBA" id="ARBA00022490"/>
    </source>
</evidence>
<dbReference type="InterPro" id="IPR011708">
    <property type="entry name" value="DNA_pol3_alpha_NTPase_dom"/>
</dbReference>
<dbReference type="EC" id="2.7.7.7" evidence="3 13"/>
<dbReference type="InterPro" id="IPR040982">
    <property type="entry name" value="DNA_pol3_finger"/>
</dbReference>
<dbReference type="PANTHER" id="PTHR32294:SF4">
    <property type="entry name" value="ERROR-PRONE DNA POLYMERASE"/>
    <property type="match status" value="1"/>
</dbReference>
<name>A0ABU8C0Q9_9RHOB</name>
<keyword evidence="6 13" id="KW-0808">Transferase</keyword>
<dbReference type="Pfam" id="PF14579">
    <property type="entry name" value="HHH_6"/>
    <property type="match status" value="1"/>
</dbReference>
<dbReference type="InterPro" id="IPR023073">
    <property type="entry name" value="DnaE2"/>
</dbReference>
<organism evidence="16 17">
    <name type="scientific">Gemmobacter denitrificans</name>
    <dbReference type="NCBI Taxonomy" id="3123040"/>
    <lineage>
        <taxon>Bacteria</taxon>
        <taxon>Pseudomonadati</taxon>
        <taxon>Pseudomonadota</taxon>
        <taxon>Alphaproteobacteria</taxon>
        <taxon>Rhodobacterales</taxon>
        <taxon>Paracoccaceae</taxon>
        <taxon>Gemmobacter</taxon>
    </lineage>
</organism>
<dbReference type="InterPro" id="IPR016195">
    <property type="entry name" value="Pol/histidinol_Pase-like"/>
</dbReference>
<accession>A0ABU8C0Q9</accession>
<evidence type="ECO:0000256" key="3">
    <source>
        <dbReference type="ARBA" id="ARBA00012417"/>
    </source>
</evidence>
<feature type="domain" description="Polymerase/histidinol phosphatase N-terminal" evidence="15">
    <location>
        <begin position="34"/>
        <end position="145"/>
    </location>
</feature>
<gene>
    <name evidence="13" type="primary">dnaE2</name>
    <name evidence="16" type="ORF">V6590_20490</name>
</gene>
<keyword evidence="9 13" id="KW-0227">DNA damage</keyword>
<dbReference type="Proteomes" id="UP001431963">
    <property type="component" value="Unassembled WGS sequence"/>
</dbReference>
<dbReference type="Gene3D" id="3.20.20.140">
    <property type="entry name" value="Metal-dependent hydrolases"/>
    <property type="match status" value="1"/>
</dbReference>
<evidence type="ECO:0000256" key="11">
    <source>
        <dbReference type="ARBA" id="ARBA00023204"/>
    </source>
</evidence>
<dbReference type="Gene3D" id="1.10.150.870">
    <property type="match status" value="1"/>
</dbReference>
<comment type="caution">
    <text evidence="16">The sequence shown here is derived from an EMBL/GenBank/DDBJ whole genome shotgun (WGS) entry which is preliminary data.</text>
</comment>
<keyword evidence="10 13" id="KW-0239">DNA-directed DNA polymerase</keyword>